<evidence type="ECO:0000256" key="1">
    <source>
        <dbReference type="ARBA" id="ARBA00004123"/>
    </source>
</evidence>
<name>A0ABQ7CI69_BRACR</name>
<keyword evidence="6" id="KW-0539">Nucleus</keyword>
<sequence>MGLGEYKTAALEFLDVDCVALGDTFDQVILPHDVATYGGVPHLRGSFPWIWLDSGPLHPGELYLGWGQGPTPNTAFGDRMDSSPPPGVEPVSMTISPQGSYQQRVFENDHAWLGLAPEVRKIIKEAAMLCVEYLQTIKKTLLLDMYVYQHVEWLLCQIREKALLEYAQPFASLRMCTMASQFRSSVPDLEEELMALIKKNKLEACIDSQTKVLYKNAHFQPKK</sequence>
<protein>
    <recommendedName>
        <fullName evidence="7">PCI domain-containing protein</fullName>
    </recommendedName>
</protein>
<dbReference type="EMBL" id="QGKV02000832">
    <property type="protein sequence ID" value="KAF3551901.1"/>
    <property type="molecule type" value="Genomic_DNA"/>
</dbReference>
<accession>A0ABQ7CI69</accession>
<evidence type="ECO:0000256" key="5">
    <source>
        <dbReference type="ARBA" id="ARBA00022790"/>
    </source>
</evidence>
<dbReference type="Gene3D" id="1.25.40.570">
    <property type="match status" value="1"/>
</dbReference>
<evidence type="ECO:0000256" key="4">
    <source>
        <dbReference type="ARBA" id="ARBA00022490"/>
    </source>
</evidence>
<dbReference type="InterPro" id="IPR036390">
    <property type="entry name" value="WH_DNA-bd_sf"/>
</dbReference>
<keyword evidence="4" id="KW-0963">Cytoplasm</keyword>
<feature type="domain" description="PCI" evidence="7">
    <location>
        <begin position="134"/>
        <end position="214"/>
    </location>
</feature>
<dbReference type="PANTHER" id="PTHR14145:SF2">
    <property type="entry name" value="COP9 SIGNALOSOME COMPLEX SUBUNIT 1"/>
    <property type="match status" value="1"/>
</dbReference>
<evidence type="ECO:0000313" key="9">
    <source>
        <dbReference type="Proteomes" id="UP000266723"/>
    </source>
</evidence>
<dbReference type="InterPro" id="IPR019585">
    <property type="entry name" value="Rpn7/CSN1"/>
</dbReference>
<dbReference type="SUPFAM" id="SSF46785">
    <property type="entry name" value="Winged helix' DNA-binding domain"/>
    <property type="match status" value="1"/>
</dbReference>
<comment type="subcellular location">
    <subcellularLocation>
        <location evidence="2">Cytoplasm</location>
    </subcellularLocation>
    <subcellularLocation>
        <location evidence="1">Nucleus</location>
    </subcellularLocation>
</comment>
<dbReference type="InterPro" id="IPR000717">
    <property type="entry name" value="PCI_dom"/>
</dbReference>
<evidence type="ECO:0000259" key="7">
    <source>
        <dbReference type="Pfam" id="PF01399"/>
    </source>
</evidence>
<evidence type="ECO:0000256" key="3">
    <source>
        <dbReference type="ARBA" id="ARBA00008793"/>
    </source>
</evidence>
<keyword evidence="9" id="KW-1185">Reference proteome</keyword>
<organism evidence="8 9">
    <name type="scientific">Brassica cretica</name>
    <name type="common">Mustard</name>
    <dbReference type="NCBI Taxonomy" id="69181"/>
    <lineage>
        <taxon>Eukaryota</taxon>
        <taxon>Viridiplantae</taxon>
        <taxon>Streptophyta</taxon>
        <taxon>Embryophyta</taxon>
        <taxon>Tracheophyta</taxon>
        <taxon>Spermatophyta</taxon>
        <taxon>Magnoliopsida</taxon>
        <taxon>eudicotyledons</taxon>
        <taxon>Gunneridae</taxon>
        <taxon>Pentapetalae</taxon>
        <taxon>rosids</taxon>
        <taxon>malvids</taxon>
        <taxon>Brassicales</taxon>
        <taxon>Brassicaceae</taxon>
        <taxon>Brassiceae</taxon>
        <taxon>Brassica</taxon>
    </lineage>
</organism>
<proteinExistence type="inferred from homology"/>
<comment type="caution">
    <text evidence="8">The sequence shown here is derived from an EMBL/GenBank/DDBJ whole genome shotgun (WGS) entry which is preliminary data.</text>
</comment>
<reference evidence="8 9" key="1">
    <citation type="journal article" date="2020" name="BMC Genomics">
        <title>Intraspecific diversification of the crop wild relative Brassica cretica Lam. using demographic model selection.</title>
        <authorList>
            <person name="Kioukis A."/>
            <person name="Michalopoulou V.A."/>
            <person name="Briers L."/>
            <person name="Pirintsos S."/>
            <person name="Studholme D.J."/>
            <person name="Pavlidis P."/>
            <person name="Sarris P.F."/>
        </authorList>
    </citation>
    <scope>NUCLEOTIDE SEQUENCE [LARGE SCALE GENOMIC DNA]</scope>
    <source>
        <strain evidence="9">cv. PFS-1207/04</strain>
    </source>
</reference>
<dbReference type="PANTHER" id="PTHR14145">
    <property type="entry name" value="26S PROTESOME SUBUNIT 6"/>
    <property type="match status" value="1"/>
</dbReference>
<dbReference type="Proteomes" id="UP000266723">
    <property type="component" value="Unassembled WGS sequence"/>
</dbReference>
<evidence type="ECO:0000313" key="8">
    <source>
        <dbReference type="EMBL" id="KAF3551901.1"/>
    </source>
</evidence>
<evidence type="ECO:0000256" key="2">
    <source>
        <dbReference type="ARBA" id="ARBA00004496"/>
    </source>
</evidence>
<keyword evidence="5" id="KW-0736">Signalosome</keyword>
<dbReference type="Pfam" id="PF01399">
    <property type="entry name" value="PCI"/>
    <property type="match status" value="1"/>
</dbReference>
<gene>
    <name evidence="8" type="ORF">DY000_02004481</name>
</gene>
<evidence type="ECO:0000256" key="6">
    <source>
        <dbReference type="ARBA" id="ARBA00023242"/>
    </source>
</evidence>
<comment type="similarity">
    <text evidence="3">Belongs to the CSN1 family.</text>
</comment>